<evidence type="ECO:0000313" key="9">
    <source>
        <dbReference type="Proteomes" id="UP000813463"/>
    </source>
</evidence>
<keyword evidence="4" id="KW-0378">Hydrolase</keyword>
<evidence type="ECO:0000256" key="6">
    <source>
        <dbReference type="ARBA" id="ARBA00023239"/>
    </source>
</evidence>
<dbReference type="AlphaFoldDB" id="A0A9R0JPX5"/>
<dbReference type="GO" id="GO:0003723">
    <property type="term" value="F:RNA binding"/>
    <property type="evidence" value="ECO:0007669"/>
    <property type="project" value="InterPro"/>
</dbReference>
<dbReference type="CDD" id="cd01061">
    <property type="entry name" value="RNase_T2_euk"/>
    <property type="match status" value="1"/>
</dbReference>
<evidence type="ECO:0000256" key="4">
    <source>
        <dbReference type="ARBA" id="ARBA00022801"/>
    </source>
</evidence>
<dbReference type="RefSeq" id="XP_021842770.1">
    <property type="nucleotide sequence ID" value="XM_021987078.2"/>
</dbReference>
<keyword evidence="5" id="KW-1015">Disulfide bond</keyword>
<evidence type="ECO:0000256" key="3">
    <source>
        <dbReference type="ARBA" id="ARBA00022759"/>
    </source>
</evidence>
<keyword evidence="2" id="KW-0540">Nuclease</keyword>
<dbReference type="GO" id="GO:0006401">
    <property type="term" value="P:RNA catabolic process"/>
    <property type="evidence" value="ECO:0000318"/>
    <property type="project" value="GO_Central"/>
</dbReference>
<evidence type="ECO:0000313" key="10">
    <source>
        <dbReference type="RefSeq" id="XP_021842770.1"/>
    </source>
</evidence>
<dbReference type="Pfam" id="PF00445">
    <property type="entry name" value="Ribonuclease_T2"/>
    <property type="match status" value="1"/>
</dbReference>
<evidence type="ECO:0000256" key="2">
    <source>
        <dbReference type="ARBA" id="ARBA00022722"/>
    </source>
</evidence>
<dbReference type="SUPFAM" id="SSF55895">
    <property type="entry name" value="Ribonuclease Rh-like"/>
    <property type="match status" value="1"/>
</dbReference>
<feature type="signal peptide" evidence="8">
    <location>
        <begin position="1"/>
        <end position="25"/>
    </location>
</feature>
<protein>
    <submittedName>
        <fullName evidence="10">Ribonuclease 1</fullName>
    </submittedName>
</protein>
<accession>A0A9R0JPX5</accession>
<keyword evidence="3" id="KW-0255">Endonuclease</keyword>
<evidence type="ECO:0000256" key="7">
    <source>
        <dbReference type="RuleBase" id="RU004328"/>
    </source>
</evidence>
<proteinExistence type="inferred from homology"/>
<dbReference type="GO" id="GO:0004521">
    <property type="term" value="F:RNA endonuclease activity"/>
    <property type="evidence" value="ECO:0000318"/>
    <property type="project" value="GO_Central"/>
</dbReference>
<feature type="chain" id="PRO_5040138814" evidence="8">
    <location>
        <begin position="26"/>
        <end position="230"/>
    </location>
</feature>
<dbReference type="PROSITE" id="PS00531">
    <property type="entry name" value="RNASE_T2_2"/>
    <property type="match status" value="1"/>
</dbReference>
<keyword evidence="9" id="KW-1185">Reference proteome</keyword>
<dbReference type="Gene3D" id="3.90.730.10">
    <property type="entry name" value="Ribonuclease T2-like"/>
    <property type="match status" value="1"/>
</dbReference>
<dbReference type="GeneID" id="110782830"/>
<dbReference type="InterPro" id="IPR033130">
    <property type="entry name" value="RNase_T2_His_AS_2"/>
</dbReference>
<comment type="similarity">
    <text evidence="1 7">Belongs to the RNase T2 family.</text>
</comment>
<sequence length="230" mass="25885">MATWRSLVFITNIVFLLNFTMETLGNDFQAFYFIQQWLPSYCNQRGTTCCYPPTGKGAADFTIYGLWPYNNYNGGSIQNCAGASYDVAPLKPIQSMLQKSWPSFTCPQIGRKFWLHEWNKHGTCSKSALDEMSYFEAALNLKNKINIFQALAKARIQPNNQFYTLDSINMAITRAIGFRASIFCNHDAQGNSQIWQIIYCVDKSGTKIINCPNSSAGQGGCSSTIKFPSY</sequence>
<dbReference type="GO" id="GO:0005576">
    <property type="term" value="C:extracellular region"/>
    <property type="evidence" value="ECO:0000318"/>
    <property type="project" value="GO_Central"/>
</dbReference>
<name>A0A9R0JPX5_SPIOL</name>
<dbReference type="PANTHER" id="PTHR11240">
    <property type="entry name" value="RIBONUCLEASE T2"/>
    <property type="match status" value="1"/>
</dbReference>
<evidence type="ECO:0000256" key="5">
    <source>
        <dbReference type="ARBA" id="ARBA00023157"/>
    </source>
</evidence>
<dbReference type="InterPro" id="IPR036430">
    <property type="entry name" value="RNase_T2-like_sf"/>
</dbReference>
<dbReference type="InterPro" id="IPR001568">
    <property type="entry name" value="RNase_T2-like"/>
</dbReference>
<keyword evidence="6" id="KW-0456">Lyase</keyword>
<organism evidence="9 10">
    <name type="scientific">Spinacia oleracea</name>
    <name type="common">Spinach</name>
    <dbReference type="NCBI Taxonomy" id="3562"/>
    <lineage>
        <taxon>Eukaryota</taxon>
        <taxon>Viridiplantae</taxon>
        <taxon>Streptophyta</taxon>
        <taxon>Embryophyta</taxon>
        <taxon>Tracheophyta</taxon>
        <taxon>Spermatophyta</taxon>
        <taxon>Magnoliopsida</taxon>
        <taxon>eudicotyledons</taxon>
        <taxon>Gunneridae</taxon>
        <taxon>Pentapetalae</taxon>
        <taxon>Caryophyllales</taxon>
        <taxon>Chenopodiaceae</taxon>
        <taxon>Chenopodioideae</taxon>
        <taxon>Anserineae</taxon>
        <taxon>Spinacia</taxon>
    </lineage>
</organism>
<evidence type="ECO:0000256" key="8">
    <source>
        <dbReference type="SAM" id="SignalP"/>
    </source>
</evidence>
<gene>
    <name evidence="10" type="primary">LOC110782830</name>
</gene>
<reference evidence="9" key="1">
    <citation type="journal article" date="2021" name="Nat. Commun.">
        <title>Genomic analyses provide insights into spinach domestication and the genetic basis of agronomic traits.</title>
        <authorList>
            <person name="Cai X."/>
            <person name="Sun X."/>
            <person name="Xu C."/>
            <person name="Sun H."/>
            <person name="Wang X."/>
            <person name="Ge C."/>
            <person name="Zhang Z."/>
            <person name="Wang Q."/>
            <person name="Fei Z."/>
            <person name="Jiao C."/>
            <person name="Wang Q."/>
        </authorList>
    </citation>
    <scope>NUCLEOTIDE SEQUENCE [LARGE SCALE GENOMIC DNA]</scope>
    <source>
        <strain evidence="9">cv. Varoflay</strain>
    </source>
</reference>
<dbReference type="GO" id="GO:0033897">
    <property type="term" value="F:ribonuclease T2 activity"/>
    <property type="evidence" value="ECO:0007669"/>
    <property type="project" value="InterPro"/>
</dbReference>
<dbReference type="OrthoDB" id="435754at2759"/>
<dbReference type="GO" id="GO:0016787">
    <property type="term" value="F:hydrolase activity"/>
    <property type="evidence" value="ECO:0007669"/>
    <property type="project" value="UniProtKB-KW"/>
</dbReference>
<dbReference type="KEGG" id="soe:110782830"/>
<reference evidence="10" key="2">
    <citation type="submission" date="2025-08" db="UniProtKB">
        <authorList>
            <consortium name="RefSeq"/>
        </authorList>
    </citation>
    <scope>IDENTIFICATION</scope>
    <source>
        <tissue evidence="10">Leaf</tissue>
    </source>
</reference>
<evidence type="ECO:0000256" key="1">
    <source>
        <dbReference type="ARBA" id="ARBA00007469"/>
    </source>
</evidence>
<dbReference type="PANTHER" id="PTHR11240:SF75">
    <property type="entry name" value="RIBONUCLEASE 3"/>
    <property type="match status" value="1"/>
</dbReference>
<keyword evidence="8" id="KW-0732">Signal</keyword>
<dbReference type="InterPro" id="IPR033697">
    <property type="entry name" value="Ribonuclease_T2_eukaryotic"/>
</dbReference>
<dbReference type="Proteomes" id="UP000813463">
    <property type="component" value="Chromosome 1"/>
</dbReference>